<evidence type="ECO:0000313" key="1">
    <source>
        <dbReference type="EMBL" id="SBW85384.1"/>
    </source>
</evidence>
<dbReference type="EMBL" id="LT599585">
    <property type="protein sequence ID" value="SBW85384.1"/>
    <property type="molecule type" value="Genomic_DNA"/>
</dbReference>
<dbReference type="Proteomes" id="UP000245431">
    <property type="component" value="Plasmid PVE_plasmid"/>
</dbReference>
<keyword evidence="1" id="KW-0614">Plasmid</keyword>
<evidence type="ECO:0000313" key="2">
    <source>
        <dbReference type="Proteomes" id="UP000245431"/>
    </source>
</evidence>
<organism evidence="1 2">
    <name type="scientific">Pseudomonas veronii 1YdBTEX2</name>
    <dbReference type="NCBI Taxonomy" id="1295141"/>
    <lineage>
        <taxon>Bacteria</taxon>
        <taxon>Pseudomonadati</taxon>
        <taxon>Pseudomonadota</taxon>
        <taxon>Gammaproteobacteria</taxon>
        <taxon>Pseudomonadales</taxon>
        <taxon>Pseudomonadaceae</taxon>
        <taxon>Pseudomonas</taxon>
    </lineage>
</organism>
<sequence length="43" mass="5071">MKSFNEWLHHNDCEHYEALREEIFEGGGEPGGFLDWAEAKYEV</sequence>
<accession>A0A1D3KAJ7</accession>
<dbReference type="AlphaFoldDB" id="A0A1D3KAJ7"/>
<reference evidence="2" key="1">
    <citation type="submission" date="2016-07" db="EMBL/GenBank/DDBJ databases">
        <authorList>
            <person name="Florea S."/>
            <person name="Webb J.S."/>
            <person name="Jaromczyk J."/>
            <person name="Schardl C.L."/>
        </authorList>
    </citation>
    <scope>NUCLEOTIDE SEQUENCE [LARGE SCALE GENOMIC DNA]</scope>
    <source>
        <strain evidence="2">1YdBTEX2</strain>
        <plasmid evidence="2">Plasmid pve_Plasmid</plasmid>
    </source>
</reference>
<protein>
    <submittedName>
        <fullName evidence="1">Uncharacterized protein</fullName>
    </submittedName>
</protein>
<proteinExistence type="predicted"/>
<geneLocation type="plasmid" evidence="2">
    <name>pve_Plasmid</name>
</geneLocation>
<gene>
    <name evidence="1" type="ORF">PVE_P0346</name>
</gene>
<name>A0A1D3KAJ7_PSEVE</name>